<sequence>MSRDDERRRKKAAVDNVDLEGYASYYETDSIPPANGRRSRTKLLKKKKSFGAGYETDDGYASAASATPKKSKSRIFRLGTRSRTNLHEPSPPPLPEPLPVFRLPIAARFATTLGDLNARANTDPPLPPPVRPFVSNDTSTISSTPSPSIAMFNGFREFDRESIDTPESTFDHGVIPSVSHSAASHKSTRRVGANFASSDSSDHHGSSSTNHSIFSKLTASSSTSSTSQNKYPPISYPLTRSPSPPSPTLIQRHHSGGKRIPEPLYLENVGRGPSKAQDTSPISAGAWSPYVTIPTPVPVAEPLPAPSPSKPRPYFLSRRVNSPVPGAGPTPTPTPKYSVSDSGHLAVNEESRPPSSRSGGSGDVTPSMDYIVPSPRSRSPLPLPLQPPPTHLLSQHELPPPSPPPTVPLPRVPRDQDQSYFAVQQRQNSPFAVAPPSVPKRGKEAPFPSRPITSASQPGLEARVKVRRYRDLYTLPNGWGEEQPADNDTDPMRDVIARFERTSEHSSSGEDIRVALDRNQSPEAMHRNIQTEDYDSDDYSRYPEEDKSAGRATMYRLDRGAASTGRLSTWSGDSRASIMDLEKSEVARQRFVKRIEAMFDQNGRELPGSEIPPVPRLPEGLSRRRMPLRY</sequence>
<feature type="region of interest" description="Disordered" evidence="1">
    <location>
        <begin position="165"/>
        <end position="413"/>
    </location>
</feature>
<reference evidence="3" key="1">
    <citation type="journal article" date="2017" name="Nat. Ecol. Evol.">
        <title>Genome expansion and lineage-specific genetic innovations in the forest pathogenic fungi Armillaria.</title>
        <authorList>
            <person name="Sipos G."/>
            <person name="Prasanna A.N."/>
            <person name="Walter M.C."/>
            <person name="O'Connor E."/>
            <person name="Balint B."/>
            <person name="Krizsan K."/>
            <person name="Kiss B."/>
            <person name="Hess J."/>
            <person name="Varga T."/>
            <person name="Slot J."/>
            <person name="Riley R."/>
            <person name="Boka B."/>
            <person name="Rigling D."/>
            <person name="Barry K."/>
            <person name="Lee J."/>
            <person name="Mihaltcheva S."/>
            <person name="LaButti K."/>
            <person name="Lipzen A."/>
            <person name="Waldron R."/>
            <person name="Moloney N.M."/>
            <person name="Sperisen C."/>
            <person name="Kredics L."/>
            <person name="Vagvoelgyi C."/>
            <person name="Patrignani A."/>
            <person name="Fitzpatrick D."/>
            <person name="Nagy I."/>
            <person name="Doyle S."/>
            <person name="Anderson J.B."/>
            <person name="Grigoriev I.V."/>
            <person name="Gueldener U."/>
            <person name="Muensterkoetter M."/>
            <person name="Nagy L.G."/>
        </authorList>
    </citation>
    <scope>NUCLEOTIDE SEQUENCE [LARGE SCALE GENOMIC DNA]</scope>
    <source>
        <strain evidence="3">C18/9</strain>
    </source>
</reference>
<feature type="compositionally biased region" description="Pro residues" evidence="1">
    <location>
        <begin position="381"/>
        <end position="390"/>
    </location>
</feature>
<dbReference type="Proteomes" id="UP000219338">
    <property type="component" value="Unassembled WGS sequence"/>
</dbReference>
<accession>A0A284RDT7</accession>
<dbReference type="AlphaFoldDB" id="A0A284RDT7"/>
<feature type="compositionally biased region" description="Basic and acidic residues" evidence="1">
    <location>
        <begin position="538"/>
        <end position="547"/>
    </location>
</feature>
<feature type="region of interest" description="Disordered" evidence="1">
    <location>
        <begin position="52"/>
        <end position="99"/>
    </location>
</feature>
<feature type="compositionally biased region" description="Pro residues" evidence="1">
    <location>
        <begin position="89"/>
        <end position="98"/>
    </location>
</feature>
<proteinExistence type="predicted"/>
<organism evidence="2 3">
    <name type="scientific">Armillaria ostoyae</name>
    <name type="common">Armillaria root rot fungus</name>
    <dbReference type="NCBI Taxonomy" id="47428"/>
    <lineage>
        <taxon>Eukaryota</taxon>
        <taxon>Fungi</taxon>
        <taxon>Dikarya</taxon>
        <taxon>Basidiomycota</taxon>
        <taxon>Agaricomycotina</taxon>
        <taxon>Agaricomycetes</taxon>
        <taxon>Agaricomycetidae</taxon>
        <taxon>Agaricales</taxon>
        <taxon>Marasmiineae</taxon>
        <taxon>Physalacriaceae</taxon>
        <taxon>Armillaria</taxon>
    </lineage>
</organism>
<keyword evidence="3" id="KW-1185">Reference proteome</keyword>
<feature type="region of interest" description="Disordered" evidence="1">
    <location>
        <begin position="601"/>
        <end position="630"/>
    </location>
</feature>
<feature type="region of interest" description="Disordered" evidence="1">
    <location>
        <begin position="427"/>
        <end position="461"/>
    </location>
</feature>
<dbReference type="STRING" id="47428.A0A284RDT7"/>
<dbReference type="EMBL" id="FUEG01000007">
    <property type="protein sequence ID" value="SJL06923.1"/>
    <property type="molecule type" value="Genomic_DNA"/>
</dbReference>
<protein>
    <submittedName>
        <fullName evidence="2">Uncharacterized protein</fullName>
    </submittedName>
</protein>
<feature type="region of interest" description="Disordered" evidence="1">
    <location>
        <begin position="521"/>
        <end position="547"/>
    </location>
</feature>
<dbReference type="OrthoDB" id="2690066at2759"/>
<feature type="compositionally biased region" description="Pro residues" evidence="1">
    <location>
        <begin position="295"/>
        <end position="311"/>
    </location>
</feature>
<dbReference type="OMA" id="PEAMHRN"/>
<name>A0A284RDT7_ARMOS</name>
<evidence type="ECO:0000256" key="1">
    <source>
        <dbReference type="SAM" id="MobiDB-lite"/>
    </source>
</evidence>
<gene>
    <name evidence="2" type="ORF">ARMOST_10265</name>
</gene>
<evidence type="ECO:0000313" key="3">
    <source>
        <dbReference type="Proteomes" id="UP000219338"/>
    </source>
</evidence>
<feature type="compositionally biased region" description="Pro residues" evidence="1">
    <location>
        <begin position="398"/>
        <end position="411"/>
    </location>
</feature>
<evidence type="ECO:0000313" key="2">
    <source>
        <dbReference type="EMBL" id="SJL06923.1"/>
    </source>
</evidence>